<keyword evidence="12" id="KW-1185">Reference proteome</keyword>
<keyword evidence="5" id="KW-0234">DNA repair</keyword>
<keyword evidence="4" id="KW-0378">Hydrolase</keyword>
<dbReference type="SUPFAM" id="SSF55945">
    <property type="entry name" value="TATA-box binding protein-like"/>
    <property type="match status" value="1"/>
</dbReference>
<evidence type="ECO:0000313" key="11">
    <source>
        <dbReference type="EMBL" id="BCS81485.1"/>
    </source>
</evidence>
<comment type="catalytic activity">
    <reaction evidence="9">
        <text>2'-deoxyribonucleotide-(2'-deoxyribose 5'-phosphate)-2'-deoxyribonucleotide-DNA = a 3'-end 2'-deoxyribonucleotide-(2,3-dehydro-2,3-deoxyribose 5'-phosphate)-DNA + a 5'-end 5'-phospho-2'-deoxyribonucleoside-DNA + H(+)</text>
        <dbReference type="Rhea" id="RHEA:66592"/>
        <dbReference type="Rhea" id="RHEA-COMP:13180"/>
        <dbReference type="Rhea" id="RHEA-COMP:16897"/>
        <dbReference type="Rhea" id="RHEA-COMP:17067"/>
        <dbReference type="ChEBI" id="CHEBI:15378"/>
        <dbReference type="ChEBI" id="CHEBI:136412"/>
        <dbReference type="ChEBI" id="CHEBI:157695"/>
        <dbReference type="ChEBI" id="CHEBI:167181"/>
        <dbReference type="EC" id="4.2.99.18"/>
    </reaction>
</comment>
<dbReference type="InterPro" id="IPR011257">
    <property type="entry name" value="DNA_glycosylase"/>
</dbReference>
<evidence type="ECO:0000256" key="2">
    <source>
        <dbReference type="ARBA" id="ARBA00012720"/>
    </source>
</evidence>
<dbReference type="Gene3D" id="1.10.340.30">
    <property type="entry name" value="Hypothetical protein, domain 2"/>
    <property type="match status" value="1"/>
</dbReference>
<dbReference type="EMBL" id="AP024480">
    <property type="protein sequence ID" value="BCS81485.1"/>
    <property type="molecule type" value="Genomic_DNA"/>
</dbReference>
<evidence type="ECO:0000256" key="6">
    <source>
        <dbReference type="ARBA" id="ARBA00023239"/>
    </source>
</evidence>
<evidence type="ECO:0000256" key="1">
    <source>
        <dbReference type="ARBA" id="ARBA00010679"/>
    </source>
</evidence>
<proteinExistence type="inferred from homology"/>
<organism evidence="11 12">
    <name type="scientific">Caldicellulosiruptor diazotrophicus</name>
    <dbReference type="NCBI Taxonomy" id="2806205"/>
    <lineage>
        <taxon>Bacteria</taxon>
        <taxon>Bacillati</taxon>
        <taxon>Bacillota</taxon>
        <taxon>Bacillota incertae sedis</taxon>
        <taxon>Caldicellulosiruptorales</taxon>
        <taxon>Caldicellulosiruptoraceae</taxon>
        <taxon>Caldicellulosiruptor</taxon>
    </lineage>
</organism>
<evidence type="ECO:0000256" key="7">
    <source>
        <dbReference type="ARBA" id="ARBA00023268"/>
    </source>
</evidence>
<keyword evidence="3" id="KW-0227">DNA damage</keyword>
<comment type="similarity">
    <text evidence="1">Belongs to the type-1 OGG1 family.</text>
</comment>
<gene>
    <name evidence="11" type="ORF">CaldiYA01_14450</name>
</gene>
<keyword evidence="7" id="KW-0511">Multifunctional enzyme</keyword>
<dbReference type="InterPro" id="IPR003265">
    <property type="entry name" value="HhH-GPD_domain"/>
</dbReference>
<dbReference type="CDD" id="cd00056">
    <property type="entry name" value="ENDO3c"/>
    <property type="match status" value="1"/>
</dbReference>
<keyword evidence="8" id="KW-0326">Glycosidase</keyword>
<feature type="domain" description="HhH-GPD" evidence="10">
    <location>
        <begin position="134"/>
        <end position="286"/>
    </location>
</feature>
<keyword evidence="6" id="KW-0456">Lyase</keyword>
<evidence type="ECO:0000259" key="10">
    <source>
        <dbReference type="SMART" id="SM00478"/>
    </source>
</evidence>
<dbReference type="Gene3D" id="3.30.310.260">
    <property type="match status" value="1"/>
</dbReference>
<dbReference type="SUPFAM" id="SSF48150">
    <property type="entry name" value="DNA-glycosylase"/>
    <property type="match status" value="1"/>
</dbReference>
<evidence type="ECO:0000313" key="12">
    <source>
        <dbReference type="Proteomes" id="UP000663623"/>
    </source>
</evidence>
<protein>
    <recommendedName>
        <fullName evidence="2">DNA-(apurinic or apyrimidinic site) lyase</fullName>
        <ecNumber evidence="2">4.2.99.18</ecNumber>
    </recommendedName>
</protein>
<dbReference type="Pfam" id="PF00730">
    <property type="entry name" value="HhH-GPD"/>
    <property type="match status" value="1"/>
</dbReference>
<dbReference type="Gene3D" id="1.10.1670.10">
    <property type="entry name" value="Helix-hairpin-Helix base-excision DNA repair enzymes (C-terminal)"/>
    <property type="match status" value="1"/>
</dbReference>
<evidence type="ECO:0000256" key="3">
    <source>
        <dbReference type="ARBA" id="ARBA00022763"/>
    </source>
</evidence>
<dbReference type="Proteomes" id="UP000663623">
    <property type="component" value="Chromosome"/>
</dbReference>
<accession>A0ABN6E7S6</accession>
<reference evidence="11 12" key="1">
    <citation type="submission" date="2021-02" db="EMBL/GenBank/DDBJ databases">
        <title>Nitrogen-fixing ability and nitrogen fixation related genes of thermophilic fermentative bacteria in the genus Caldicellulosiruptor.</title>
        <authorList>
            <person name="Chen Y."/>
            <person name="Nishihara A."/>
            <person name="Haruta S."/>
        </authorList>
    </citation>
    <scope>NUCLEOTIDE SEQUENCE [LARGE SCALE GENOMIC DNA]</scope>
    <source>
        <strain evidence="11 12">YA01</strain>
    </source>
</reference>
<sequence>MFYHINSWKGMNFLNIKEYTGFLRVSGVEINFDATFFSGQCFRWKKAEYGYIGVVNRKIVLVYPQDNNTFDIYNCSPDEFKRFFYWYFDLDKDYNLILKELSYHDKILKKAVEKYRGMRLLNQEPFECMISFIISQNNNIKRIQMLVERLCQAYGEKVEYRGFFSWAFPEIEDLKKISSEDLKRLGLGYRAEYIKDAIAKLDEGKIDFEGLKSLNSDEARKILKTVKGIGDKVADCILLYSLQKYDVFPVDVWVKRALREYYGIENTKQLRQFIKSFGELAGYAQLFLFNYIRNRNE</sequence>
<dbReference type="PANTHER" id="PTHR10242">
    <property type="entry name" value="8-OXOGUANINE DNA GLYCOSYLASE"/>
    <property type="match status" value="1"/>
</dbReference>
<evidence type="ECO:0000256" key="9">
    <source>
        <dbReference type="ARBA" id="ARBA00044632"/>
    </source>
</evidence>
<dbReference type="EC" id="4.2.99.18" evidence="2"/>
<name>A0ABN6E7S6_9FIRM</name>
<dbReference type="InterPro" id="IPR052054">
    <property type="entry name" value="Oxidative_DNA_repair_enzyme"/>
</dbReference>
<dbReference type="PANTHER" id="PTHR10242:SF2">
    <property type="entry name" value="N-GLYCOSYLASE_DNA LYASE"/>
    <property type="match status" value="1"/>
</dbReference>
<dbReference type="InterPro" id="IPR012904">
    <property type="entry name" value="OGG_N"/>
</dbReference>
<dbReference type="InterPro" id="IPR023170">
    <property type="entry name" value="HhH_base_excis_C"/>
</dbReference>
<evidence type="ECO:0000256" key="5">
    <source>
        <dbReference type="ARBA" id="ARBA00023204"/>
    </source>
</evidence>
<dbReference type="SMART" id="SM00478">
    <property type="entry name" value="ENDO3c"/>
    <property type="match status" value="1"/>
</dbReference>
<dbReference type="Pfam" id="PF07934">
    <property type="entry name" value="OGG_N"/>
    <property type="match status" value="1"/>
</dbReference>
<evidence type="ECO:0000256" key="8">
    <source>
        <dbReference type="ARBA" id="ARBA00023295"/>
    </source>
</evidence>
<evidence type="ECO:0000256" key="4">
    <source>
        <dbReference type="ARBA" id="ARBA00022801"/>
    </source>
</evidence>